<protein>
    <submittedName>
        <fullName evidence="7">Tyrosine-type recombinase/integrase</fullName>
    </submittedName>
</protein>
<accession>A0ABV1I249</accession>
<keyword evidence="2 4" id="KW-0238">DNA-binding</keyword>
<dbReference type="PANTHER" id="PTHR30349">
    <property type="entry name" value="PHAGE INTEGRASE-RELATED"/>
    <property type="match status" value="1"/>
</dbReference>
<organism evidence="7 8">
    <name type="scientific">Hominiventricola aquisgranensis</name>
    <dbReference type="NCBI Taxonomy" id="3133164"/>
    <lineage>
        <taxon>Bacteria</taxon>
        <taxon>Bacillati</taxon>
        <taxon>Bacillota</taxon>
        <taxon>Clostridia</taxon>
        <taxon>Lachnospirales</taxon>
        <taxon>Lachnospiraceae</taxon>
        <taxon>Hominiventricola</taxon>
    </lineage>
</organism>
<feature type="domain" description="Core-binding (CB)" evidence="6">
    <location>
        <begin position="65"/>
        <end position="146"/>
    </location>
</feature>
<dbReference type="Gene3D" id="1.10.150.130">
    <property type="match status" value="1"/>
</dbReference>
<evidence type="ECO:0000256" key="1">
    <source>
        <dbReference type="ARBA" id="ARBA00008857"/>
    </source>
</evidence>
<evidence type="ECO:0000256" key="4">
    <source>
        <dbReference type="PROSITE-ProRule" id="PRU01248"/>
    </source>
</evidence>
<proteinExistence type="inferred from homology"/>
<reference evidence="7 8" key="1">
    <citation type="submission" date="2024-03" db="EMBL/GenBank/DDBJ databases">
        <title>Human intestinal bacterial collection.</title>
        <authorList>
            <person name="Pauvert C."/>
            <person name="Hitch T.C.A."/>
            <person name="Clavel T."/>
        </authorList>
    </citation>
    <scope>NUCLEOTIDE SEQUENCE [LARGE SCALE GENOMIC DNA]</scope>
    <source>
        <strain evidence="7 8">CLA-AA-H78B</strain>
    </source>
</reference>
<feature type="domain" description="Tyr recombinase" evidence="5">
    <location>
        <begin position="161"/>
        <end position="357"/>
    </location>
</feature>
<dbReference type="CDD" id="cd01189">
    <property type="entry name" value="INT_ICEBs1_C_like"/>
    <property type="match status" value="1"/>
</dbReference>
<dbReference type="PANTHER" id="PTHR30349:SF41">
    <property type="entry name" value="INTEGRASE_RECOMBINASE PROTEIN MJ0367-RELATED"/>
    <property type="match status" value="1"/>
</dbReference>
<name>A0ABV1I249_9FIRM</name>
<dbReference type="InterPro" id="IPR013762">
    <property type="entry name" value="Integrase-like_cat_sf"/>
</dbReference>
<keyword evidence="8" id="KW-1185">Reference proteome</keyword>
<evidence type="ECO:0000313" key="7">
    <source>
        <dbReference type="EMBL" id="MEQ2579264.1"/>
    </source>
</evidence>
<dbReference type="InterPro" id="IPR011010">
    <property type="entry name" value="DNA_brk_join_enz"/>
</dbReference>
<dbReference type="InterPro" id="IPR002104">
    <property type="entry name" value="Integrase_catalytic"/>
</dbReference>
<dbReference type="PROSITE" id="PS51900">
    <property type="entry name" value="CB"/>
    <property type="match status" value="1"/>
</dbReference>
<comment type="caution">
    <text evidence="7">The sequence shown here is derived from an EMBL/GenBank/DDBJ whole genome shotgun (WGS) entry which is preliminary data.</text>
</comment>
<dbReference type="Proteomes" id="UP001470288">
    <property type="component" value="Unassembled WGS sequence"/>
</dbReference>
<dbReference type="InterPro" id="IPR010998">
    <property type="entry name" value="Integrase_recombinase_N"/>
</dbReference>
<dbReference type="InterPro" id="IPR050090">
    <property type="entry name" value="Tyrosine_recombinase_XerCD"/>
</dbReference>
<evidence type="ECO:0000259" key="6">
    <source>
        <dbReference type="PROSITE" id="PS51900"/>
    </source>
</evidence>
<gene>
    <name evidence="7" type="ORF">WMO62_10565</name>
</gene>
<evidence type="ECO:0000259" key="5">
    <source>
        <dbReference type="PROSITE" id="PS51898"/>
    </source>
</evidence>
<dbReference type="PROSITE" id="PS51898">
    <property type="entry name" value="TYR_RECOMBINASE"/>
    <property type="match status" value="1"/>
</dbReference>
<evidence type="ECO:0000313" key="8">
    <source>
        <dbReference type="Proteomes" id="UP001470288"/>
    </source>
</evidence>
<dbReference type="SUPFAM" id="SSF56349">
    <property type="entry name" value="DNA breaking-rejoining enzymes"/>
    <property type="match status" value="1"/>
</dbReference>
<dbReference type="EMBL" id="JBBMFC010000018">
    <property type="protein sequence ID" value="MEQ2579264.1"/>
    <property type="molecule type" value="Genomic_DNA"/>
</dbReference>
<comment type="similarity">
    <text evidence="1">Belongs to the 'phage' integrase family.</text>
</comment>
<dbReference type="Pfam" id="PF00589">
    <property type="entry name" value="Phage_integrase"/>
    <property type="match status" value="1"/>
</dbReference>
<dbReference type="Gene3D" id="1.10.443.10">
    <property type="entry name" value="Intergrase catalytic core"/>
    <property type="match status" value="1"/>
</dbReference>
<dbReference type="InterPro" id="IPR044068">
    <property type="entry name" value="CB"/>
</dbReference>
<evidence type="ECO:0000256" key="2">
    <source>
        <dbReference type="ARBA" id="ARBA00023125"/>
    </source>
</evidence>
<dbReference type="RefSeq" id="WP_349144602.1">
    <property type="nucleotide sequence ID" value="NZ_JBBMFC010000018.1"/>
</dbReference>
<evidence type="ECO:0000256" key="3">
    <source>
        <dbReference type="ARBA" id="ARBA00023172"/>
    </source>
</evidence>
<sequence>MRIGPNIYKRQDGRWEARIMIGKRADGKPQYKSLYARSYRDVSLAKKDFQNNVHFNAPVSMGNTVLFSIAAKDWLEHNRKNWKPSTYNKYKNYLESYIYPCWKDTPAGRITQETYDLLFSYLEKILSDSSLRVINTILKSCLKYTLKSVPIDFKTLSINANPVEILTAAEISNLLYRLRNRVDLNTVGILFALYTGVRLGELCALKWEDLDLEDRVCHVHHTLQRIQNPDRKPDEPKTCLHIGLPKNGKQRVIPLHDYLLGLLQKIQGNYAPSDYLLSGTSIPVEPRTMENRFKKVLKNYGIREVHFHVLRHTFATQCIESGIDVKALSEILGHSSVKITMDKYVHLTMRFKQNQITILQFPEKNRIF</sequence>
<keyword evidence="3" id="KW-0233">DNA recombination</keyword>